<dbReference type="AlphaFoldDB" id="A0AAU9EW37"/>
<keyword evidence="1" id="KW-0812">Transmembrane</keyword>
<organism evidence="2 3">
    <name type="scientific">Helicovermis profundi</name>
    <dbReference type="NCBI Taxonomy" id="3065157"/>
    <lineage>
        <taxon>Bacteria</taxon>
        <taxon>Bacillati</taxon>
        <taxon>Bacillota</taxon>
        <taxon>Clostridia</taxon>
        <taxon>Helicovermis</taxon>
    </lineage>
</organism>
<keyword evidence="1" id="KW-1133">Transmembrane helix</keyword>
<accession>A0AAU9EW37</accession>
<protein>
    <submittedName>
        <fullName evidence="2">Uncharacterized protein</fullName>
    </submittedName>
</protein>
<reference evidence="2 3" key="1">
    <citation type="submission" date="2023-08" db="EMBL/GenBank/DDBJ databases">
        <title>Helicovermis profunda gen. nov., sp. nov., a novel mesophilic, fermentative bacterium within the Bacillota from a deep-sea hydrothermal vent chimney.</title>
        <authorList>
            <person name="Miyazaki U."/>
            <person name="Mizutani D."/>
            <person name="Hashimoto Y."/>
            <person name="Tame A."/>
            <person name="Sawayama S."/>
            <person name="Miyazaki J."/>
            <person name="Takai K."/>
            <person name="Nakagawa S."/>
        </authorList>
    </citation>
    <scope>NUCLEOTIDE SEQUENCE [LARGE SCALE GENOMIC DNA]</scope>
    <source>
        <strain evidence="2 3">S502</strain>
    </source>
</reference>
<sequence>MFDRYIQSQIKSTKAKKNSQLLHRTIGLMVIVVIQIINKSFNRYTMILLTYVLIFVVNELEKIKIIETMKKNDE</sequence>
<dbReference type="KEGG" id="hprf:HLPR_16460"/>
<evidence type="ECO:0000313" key="2">
    <source>
        <dbReference type="EMBL" id="BEP29315.1"/>
    </source>
</evidence>
<keyword evidence="1" id="KW-0472">Membrane</keyword>
<keyword evidence="3" id="KW-1185">Reference proteome</keyword>
<dbReference type="EMBL" id="AP028654">
    <property type="protein sequence ID" value="BEP29315.1"/>
    <property type="molecule type" value="Genomic_DNA"/>
</dbReference>
<evidence type="ECO:0000256" key="1">
    <source>
        <dbReference type="SAM" id="Phobius"/>
    </source>
</evidence>
<feature type="transmembrane region" description="Helical" evidence="1">
    <location>
        <begin position="44"/>
        <end position="61"/>
    </location>
</feature>
<proteinExistence type="predicted"/>
<name>A0AAU9EW37_9FIRM</name>
<evidence type="ECO:0000313" key="3">
    <source>
        <dbReference type="Proteomes" id="UP001321786"/>
    </source>
</evidence>
<dbReference type="Proteomes" id="UP001321786">
    <property type="component" value="Chromosome"/>
</dbReference>
<feature type="transmembrane region" description="Helical" evidence="1">
    <location>
        <begin position="21"/>
        <end position="38"/>
    </location>
</feature>
<gene>
    <name evidence="2" type="ORF">HLPR_16460</name>
</gene>
<dbReference type="RefSeq" id="WP_338534958.1">
    <property type="nucleotide sequence ID" value="NZ_AP028654.1"/>
</dbReference>